<dbReference type="EMBL" id="VFQE01000001">
    <property type="protein sequence ID" value="TQN40983.1"/>
    <property type="molecule type" value="Genomic_DNA"/>
</dbReference>
<dbReference type="Gene3D" id="1.20.140.10">
    <property type="entry name" value="Butyryl-CoA Dehydrogenase, subunit A, domain 3"/>
    <property type="match status" value="1"/>
</dbReference>
<dbReference type="FunFam" id="1.20.140.10:FF:000012">
    <property type="entry name" value="Acyl-CoA dehydrogenase fadE12"/>
    <property type="match status" value="1"/>
</dbReference>
<evidence type="ECO:0000256" key="4">
    <source>
        <dbReference type="ARBA" id="ARBA00022827"/>
    </source>
</evidence>
<protein>
    <submittedName>
        <fullName evidence="10">Alkylation response protein AidB-like acyl-CoA dehydrogenase</fullName>
    </submittedName>
</protein>
<evidence type="ECO:0000259" key="7">
    <source>
        <dbReference type="Pfam" id="PF00441"/>
    </source>
</evidence>
<dbReference type="Pfam" id="PF02770">
    <property type="entry name" value="Acyl-CoA_dh_M"/>
    <property type="match status" value="1"/>
</dbReference>
<feature type="domain" description="Acyl-CoA oxidase/dehydrogenase middle" evidence="8">
    <location>
        <begin position="133"/>
        <end position="216"/>
    </location>
</feature>
<keyword evidence="5 6" id="KW-0560">Oxidoreductase</keyword>
<dbReference type="Gene3D" id="2.40.110.10">
    <property type="entry name" value="Butyryl-CoA Dehydrogenase, subunit A, domain 2"/>
    <property type="match status" value="1"/>
</dbReference>
<dbReference type="InterPro" id="IPR009075">
    <property type="entry name" value="AcylCo_DH/oxidase_C"/>
</dbReference>
<dbReference type="InterPro" id="IPR013786">
    <property type="entry name" value="AcylCoA_DH/ox_N"/>
</dbReference>
<dbReference type="PANTHER" id="PTHR48083:SF1">
    <property type="entry name" value="DEHYDROGENASE, PUTATIVE (AFU_ORTHOLOGUE AFUA_7G06510)-RELATED"/>
    <property type="match status" value="1"/>
</dbReference>
<comment type="similarity">
    <text evidence="2 6">Belongs to the acyl-CoA dehydrogenase family.</text>
</comment>
<feature type="domain" description="Acyl-CoA dehydrogenase/oxidase C-terminal" evidence="7">
    <location>
        <begin position="241"/>
        <end position="388"/>
    </location>
</feature>
<dbReference type="AlphaFoldDB" id="A0A543PA70"/>
<dbReference type="InterPro" id="IPR046373">
    <property type="entry name" value="Acyl-CoA_Oxase/DH_mid-dom_sf"/>
</dbReference>
<proteinExistence type="inferred from homology"/>
<dbReference type="Pfam" id="PF02771">
    <property type="entry name" value="Acyl-CoA_dh_N"/>
    <property type="match status" value="1"/>
</dbReference>
<reference evidence="10 11" key="1">
    <citation type="submission" date="2019-06" db="EMBL/GenBank/DDBJ databases">
        <title>Sequencing the genomes of 1000 actinobacteria strains.</title>
        <authorList>
            <person name="Klenk H.-P."/>
        </authorList>
    </citation>
    <scope>NUCLEOTIDE SEQUENCE [LARGE SCALE GENOMIC DNA]</scope>
    <source>
        <strain evidence="10 11">DSM 46837</strain>
    </source>
</reference>
<dbReference type="Proteomes" id="UP000319865">
    <property type="component" value="Unassembled WGS sequence"/>
</dbReference>
<organism evidence="10 11">
    <name type="scientific">Blastococcus colisei</name>
    <dbReference type="NCBI Taxonomy" id="1564162"/>
    <lineage>
        <taxon>Bacteria</taxon>
        <taxon>Bacillati</taxon>
        <taxon>Actinomycetota</taxon>
        <taxon>Actinomycetes</taxon>
        <taxon>Geodermatophilales</taxon>
        <taxon>Geodermatophilaceae</taxon>
        <taxon>Blastococcus</taxon>
    </lineage>
</organism>
<dbReference type="SUPFAM" id="SSF56645">
    <property type="entry name" value="Acyl-CoA dehydrogenase NM domain-like"/>
    <property type="match status" value="1"/>
</dbReference>
<keyword evidence="11" id="KW-1185">Reference proteome</keyword>
<keyword evidence="4 6" id="KW-0274">FAD</keyword>
<dbReference type="PANTHER" id="PTHR48083">
    <property type="entry name" value="MEDIUM-CHAIN SPECIFIC ACYL-COA DEHYDROGENASE, MITOCHONDRIAL-RELATED"/>
    <property type="match status" value="1"/>
</dbReference>
<dbReference type="SUPFAM" id="SSF47203">
    <property type="entry name" value="Acyl-CoA dehydrogenase C-terminal domain-like"/>
    <property type="match status" value="1"/>
</dbReference>
<accession>A0A543PA70</accession>
<comment type="caution">
    <text evidence="10">The sequence shown here is derived from an EMBL/GenBank/DDBJ whole genome shotgun (WGS) entry which is preliminary data.</text>
</comment>
<evidence type="ECO:0000256" key="2">
    <source>
        <dbReference type="ARBA" id="ARBA00009347"/>
    </source>
</evidence>
<dbReference type="GO" id="GO:0033539">
    <property type="term" value="P:fatty acid beta-oxidation using acyl-CoA dehydrogenase"/>
    <property type="evidence" value="ECO:0007669"/>
    <property type="project" value="TreeGrafter"/>
</dbReference>
<evidence type="ECO:0000313" key="10">
    <source>
        <dbReference type="EMBL" id="TQN40983.1"/>
    </source>
</evidence>
<evidence type="ECO:0000259" key="9">
    <source>
        <dbReference type="Pfam" id="PF02771"/>
    </source>
</evidence>
<dbReference type="InterPro" id="IPR006091">
    <property type="entry name" value="Acyl-CoA_Oxase/DH_mid-dom"/>
</dbReference>
<name>A0A543PA70_9ACTN</name>
<dbReference type="GO" id="GO:0050660">
    <property type="term" value="F:flavin adenine dinucleotide binding"/>
    <property type="evidence" value="ECO:0007669"/>
    <property type="project" value="InterPro"/>
</dbReference>
<evidence type="ECO:0000256" key="5">
    <source>
        <dbReference type="ARBA" id="ARBA00023002"/>
    </source>
</evidence>
<evidence type="ECO:0000256" key="6">
    <source>
        <dbReference type="RuleBase" id="RU362125"/>
    </source>
</evidence>
<evidence type="ECO:0000313" key="11">
    <source>
        <dbReference type="Proteomes" id="UP000319865"/>
    </source>
</evidence>
<dbReference type="InterPro" id="IPR037069">
    <property type="entry name" value="AcylCoA_DH/ox_N_sf"/>
</dbReference>
<feature type="domain" description="Acyl-CoA dehydrogenase/oxidase N-terminal" evidence="9">
    <location>
        <begin position="18"/>
        <end position="128"/>
    </location>
</feature>
<comment type="cofactor">
    <cofactor evidence="1 6">
        <name>FAD</name>
        <dbReference type="ChEBI" id="CHEBI:57692"/>
    </cofactor>
</comment>
<dbReference type="InterPro" id="IPR050741">
    <property type="entry name" value="Acyl-CoA_dehydrogenase"/>
</dbReference>
<sequence length="396" mass="41977">MGGQPIGLGRASLISNTSDEHRNLRESVAKLVAGYGRAYFQDVVAKGQKADALWADMGAAGFLGVHLPEEHGGGGGGLADLAVVIEEMAAQGCPMFMIVISPAICGSVLAAHGTPEQKQRYLPGIADGTFRMAFAITEPDAGSNTHKITTTAHRDGDGWRLRGQKYWTSGVDECQALLVVARDADPGPDGRNTLSLFIVPTDAPGLSFQQLDSALQLPEKQFTTFFDDVPVERIGLVGAEGEGLKQVFAGLNPERVAAACMANGIARYALARGAQYARERIVWKAPIGAHQGVAHPLAKAYIDVELARLMTMRAATMTDQGLDAAEAGNIAKFAAGDACVQALDQAIQVHGGNGLSNEFGLADLWFIGRMFKTAPVSREMVLNHIAQHSLGLPKSY</sequence>
<dbReference type="GO" id="GO:0005737">
    <property type="term" value="C:cytoplasm"/>
    <property type="evidence" value="ECO:0007669"/>
    <property type="project" value="TreeGrafter"/>
</dbReference>
<dbReference type="InterPro" id="IPR036250">
    <property type="entry name" value="AcylCo_DH-like_C"/>
</dbReference>
<evidence type="ECO:0000256" key="3">
    <source>
        <dbReference type="ARBA" id="ARBA00022630"/>
    </source>
</evidence>
<dbReference type="InterPro" id="IPR009100">
    <property type="entry name" value="AcylCoA_DH/oxidase_NM_dom_sf"/>
</dbReference>
<gene>
    <name evidence="10" type="ORF">FHU33_0335</name>
</gene>
<dbReference type="CDD" id="cd00567">
    <property type="entry name" value="ACAD"/>
    <property type="match status" value="1"/>
</dbReference>
<keyword evidence="3 6" id="KW-0285">Flavoprotein</keyword>
<dbReference type="Pfam" id="PF00441">
    <property type="entry name" value="Acyl-CoA_dh_1"/>
    <property type="match status" value="1"/>
</dbReference>
<dbReference type="Gene3D" id="1.10.540.10">
    <property type="entry name" value="Acyl-CoA dehydrogenase/oxidase, N-terminal domain"/>
    <property type="match status" value="1"/>
</dbReference>
<evidence type="ECO:0000256" key="1">
    <source>
        <dbReference type="ARBA" id="ARBA00001974"/>
    </source>
</evidence>
<evidence type="ECO:0000259" key="8">
    <source>
        <dbReference type="Pfam" id="PF02770"/>
    </source>
</evidence>
<dbReference type="GO" id="GO:0003995">
    <property type="term" value="F:acyl-CoA dehydrogenase activity"/>
    <property type="evidence" value="ECO:0007669"/>
    <property type="project" value="TreeGrafter"/>
</dbReference>
<dbReference type="RefSeq" id="WP_246063204.1">
    <property type="nucleotide sequence ID" value="NZ_VFQE01000001.1"/>
</dbReference>